<keyword evidence="2" id="KW-1185">Reference proteome</keyword>
<accession>A0A8T9ZZW3</accession>
<dbReference type="KEGG" id="haad:MW046_10180"/>
<dbReference type="AlphaFoldDB" id="A0A8T9ZZW3"/>
<evidence type="ECO:0000313" key="2">
    <source>
        <dbReference type="Proteomes" id="UP000831768"/>
    </source>
</evidence>
<gene>
    <name evidence="1" type="ORF">MW046_10180</name>
</gene>
<dbReference type="Proteomes" id="UP000831768">
    <property type="component" value="Chromosome"/>
</dbReference>
<name>A0A8T9ZZW3_9EURY</name>
<dbReference type="RefSeq" id="WP_247992999.1">
    <property type="nucleotide sequence ID" value="NZ_CP096019.1"/>
</dbReference>
<sequence length="247" mass="27063">MQVVGYRSDAGTLQVASAGSVKSLVLDSGVELDYTLGERHCAGTVTATGHTACEASSAPYCEIHERTWVCARCTGTCLKAEMDCYDTHAVYLAAFAPSTFKVGVTKRDRLRTRLHEQGADRAAHVRTVSNGRIAREIEQEIAADLPDRVRVPEKIAGLGRSVSDSAWTELLAAYDPIETFEFEYGLALRSQPVPETLLRGVVRGTKGRILVLDRDEGTYAVDLRDLVGYELTERTNNRHLQSALSAF</sequence>
<dbReference type="Pfam" id="PF10977">
    <property type="entry name" value="DUF2797"/>
    <property type="match status" value="1"/>
</dbReference>
<evidence type="ECO:0000313" key="1">
    <source>
        <dbReference type="EMBL" id="UPM42324.1"/>
    </source>
</evidence>
<dbReference type="GeneID" id="71928417"/>
<dbReference type="InterPro" id="IPR021246">
    <property type="entry name" value="DUF2797"/>
</dbReference>
<dbReference type="EMBL" id="CP096019">
    <property type="protein sequence ID" value="UPM42324.1"/>
    <property type="molecule type" value="Genomic_DNA"/>
</dbReference>
<reference evidence="1" key="1">
    <citation type="submission" date="2022-04" db="EMBL/GenBank/DDBJ databases">
        <title>Halocatena sp. nov., isolated from a salt lake.</title>
        <authorList>
            <person name="Cui H.-L."/>
        </authorList>
    </citation>
    <scope>NUCLEOTIDE SEQUENCE</scope>
    <source>
        <strain evidence="1">AD-1</strain>
    </source>
</reference>
<protein>
    <submittedName>
        <fullName evidence="1">DUF2797 domain-containing protein</fullName>
    </submittedName>
</protein>
<proteinExistence type="predicted"/>
<organism evidence="1 2">
    <name type="scientific">Halocatena salina</name>
    <dbReference type="NCBI Taxonomy" id="2934340"/>
    <lineage>
        <taxon>Archaea</taxon>
        <taxon>Methanobacteriati</taxon>
        <taxon>Methanobacteriota</taxon>
        <taxon>Stenosarchaea group</taxon>
        <taxon>Halobacteria</taxon>
        <taxon>Halobacteriales</taxon>
        <taxon>Natronomonadaceae</taxon>
        <taxon>Halocatena</taxon>
    </lineage>
</organism>